<evidence type="ECO:0000313" key="2">
    <source>
        <dbReference type="EMBL" id="MBB6040694.1"/>
    </source>
</evidence>
<reference evidence="2 3" key="1">
    <citation type="submission" date="2020-08" db="EMBL/GenBank/DDBJ databases">
        <title>Genomic Encyclopedia of Type Strains, Phase IV (KMG-IV): sequencing the most valuable type-strain genomes for metagenomic binning, comparative biology and taxonomic classification.</title>
        <authorList>
            <person name="Goeker M."/>
        </authorList>
    </citation>
    <scope>NUCLEOTIDE SEQUENCE [LARGE SCALE GENOMIC DNA]</scope>
    <source>
        <strain evidence="2 3">DSM 17245</strain>
    </source>
</reference>
<dbReference type="EMBL" id="JACHHH010000002">
    <property type="protein sequence ID" value="MBB6040694.1"/>
    <property type="molecule type" value="Genomic_DNA"/>
</dbReference>
<comment type="caution">
    <text evidence="2">The sequence shown here is derived from an EMBL/GenBank/DDBJ whole genome shotgun (WGS) entry which is preliminary data.</text>
</comment>
<feature type="signal peptide" evidence="1">
    <location>
        <begin position="1"/>
        <end position="50"/>
    </location>
</feature>
<feature type="chain" id="PRO_5031446246" description="Cell wall binding repeat-containing protein" evidence="1">
    <location>
        <begin position="51"/>
        <end position="368"/>
    </location>
</feature>
<protein>
    <recommendedName>
        <fullName evidence="4">Cell wall binding repeat-containing protein</fullName>
    </recommendedName>
</protein>
<keyword evidence="1" id="KW-0732">Signal</keyword>
<sequence>MKIKGFMQKETKTLSRKGKDALSRCRFSKKGAAFLFGLSALCLSAVPAFAEVSASDGEWVQQGESWYFMLGPNTPLENEWINYNGQSYHIGSGGLMTTGKYVDPEDKTEYFFDQDGRLLEEEFSKDGKTYIGKEGKELVNFNKYRQMLREELEKDKTKDFGKKQAVDVADPESSEKTLTGEEVFPKSFALIDMDQDGYKDLVLYKEAVEEEKEEPKSVLSVILYQEKLPEQKGSSVAQNKERSLAALLEEEANGAYQVELRKNNLTGEPVVYRHNGNSDSIFRVTKNAGLEQIFSLSTGANANGDPEYRSFSDSISQSLYQSELLTLKNQYGESYPGKRFNLDEAGITEGLKNFTKEELSFYSSQEDA</sequence>
<name>A0A7W9SEI6_9FIRM</name>
<evidence type="ECO:0000313" key="3">
    <source>
        <dbReference type="Proteomes" id="UP000522163"/>
    </source>
</evidence>
<proteinExistence type="predicted"/>
<dbReference type="GeneID" id="85014214"/>
<dbReference type="AlphaFoldDB" id="A0A7W9SEI6"/>
<gene>
    <name evidence="2" type="ORF">HNQ46_000657</name>
</gene>
<dbReference type="Gene3D" id="2.10.270.20">
    <property type="match status" value="1"/>
</dbReference>
<dbReference type="SUPFAM" id="SSF69360">
    <property type="entry name" value="Cell wall binding repeat"/>
    <property type="match status" value="1"/>
</dbReference>
<dbReference type="Proteomes" id="UP000522163">
    <property type="component" value="Unassembled WGS sequence"/>
</dbReference>
<evidence type="ECO:0008006" key="4">
    <source>
        <dbReference type="Google" id="ProtNLM"/>
    </source>
</evidence>
<evidence type="ECO:0000256" key="1">
    <source>
        <dbReference type="SAM" id="SignalP"/>
    </source>
</evidence>
<accession>A0A7W9SEI6</accession>
<organism evidence="2 3">
    <name type="scientific">Oribacterium sinus</name>
    <dbReference type="NCBI Taxonomy" id="237576"/>
    <lineage>
        <taxon>Bacteria</taxon>
        <taxon>Bacillati</taxon>
        <taxon>Bacillota</taxon>
        <taxon>Clostridia</taxon>
        <taxon>Lachnospirales</taxon>
        <taxon>Lachnospiraceae</taxon>
        <taxon>Oribacterium</taxon>
    </lineage>
</organism>
<dbReference type="RefSeq" id="WP_183682917.1">
    <property type="nucleotide sequence ID" value="NZ_JACHHH010000002.1"/>
</dbReference>